<dbReference type="Pfam" id="PF00149">
    <property type="entry name" value="Metallophos"/>
    <property type="match status" value="1"/>
</dbReference>
<dbReference type="SUPFAM" id="SSF49363">
    <property type="entry name" value="Purple acid phosphatase, N-terminal domain"/>
    <property type="match status" value="1"/>
</dbReference>
<dbReference type="GO" id="GO:0003993">
    <property type="term" value="F:acid phosphatase activity"/>
    <property type="evidence" value="ECO:0007669"/>
    <property type="project" value="InterPro"/>
</dbReference>
<dbReference type="EMBL" id="UOFS01000048">
    <property type="protein sequence ID" value="VAX01325.1"/>
    <property type="molecule type" value="Genomic_DNA"/>
</dbReference>
<evidence type="ECO:0008006" key="6">
    <source>
        <dbReference type="Google" id="ProtNLM"/>
    </source>
</evidence>
<dbReference type="SUPFAM" id="SSF56300">
    <property type="entry name" value="Metallo-dependent phosphatases"/>
    <property type="match status" value="1"/>
</dbReference>
<sequence length="458" mass="51801">MKSDKKQTIKLWLQRFVILLLGLVLIYGVGRFIDVSLGSFYSGERAPYLQMLGANQVTIQWQSKAAGNGVVWYGIDYQHLGNSVTELESNTIHKVQLSNLEPATRYYYSVGTRDKIFKGGTQNYWFETAPKTAVANNVRFWVLGDPGDWNKGIIKVRDSMSKWLNKNKRSKLPDLDFIITTGDNAYTSGSNKQFQKAVFEPFEKSLQNYSFWPAYGNHDARRWAFFEIFSFPTKAELGGVASNSEHYFSFDYGQVHMVFLDVIETSLDKNGKMLNWLRADLLKTKQKWLITVFHYPPYTKGSHDSDDSGDSSGRLITVRENIVPVLEKYGVDLVLTGHSHMYERSGLINCHYGDSSSLQANMVLDKNLGGYKKPYIKTAKNSSGTVYVVLGSSSKVDKGPLNHPANIVNMAQLGSMIIDVNETRLDAKFINDKAQVVDNFSIVKDITFKRNLTFPCVK</sequence>
<dbReference type="InterPro" id="IPR008963">
    <property type="entry name" value="Purple_acid_Pase-like_N"/>
</dbReference>
<evidence type="ECO:0000256" key="2">
    <source>
        <dbReference type="SAM" id="Phobius"/>
    </source>
</evidence>
<evidence type="ECO:0000313" key="5">
    <source>
        <dbReference type="EMBL" id="VAX01325.1"/>
    </source>
</evidence>
<protein>
    <recommendedName>
        <fullName evidence="6">Metallophosphoesterase</fullName>
    </recommendedName>
</protein>
<gene>
    <name evidence="5" type="ORF">MNBD_GAMMA22-3132</name>
</gene>
<dbReference type="Gene3D" id="2.60.40.380">
    <property type="entry name" value="Purple acid phosphatase-like, N-terminal"/>
    <property type="match status" value="1"/>
</dbReference>
<keyword evidence="2" id="KW-0472">Membrane</keyword>
<evidence type="ECO:0000259" key="3">
    <source>
        <dbReference type="Pfam" id="PF00149"/>
    </source>
</evidence>
<dbReference type="InterPro" id="IPR004843">
    <property type="entry name" value="Calcineurin-like_PHP"/>
</dbReference>
<reference evidence="5" key="1">
    <citation type="submission" date="2018-06" db="EMBL/GenBank/DDBJ databases">
        <authorList>
            <person name="Zhirakovskaya E."/>
        </authorList>
    </citation>
    <scope>NUCLEOTIDE SEQUENCE</scope>
</reference>
<organism evidence="5">
    <name type="scientific">hydrothermal vent metagenome</name>
    <dbReference type="NCBI Taxonomy" id="652676"/>
    <lineage>
        <taxon>unclassified sequences</taxon>
        <taxon>metagenomes</taxon>
        <taxon>ecological metagenomes</taxon>
    </lineage>
</organism>
<evidence type="ECO:0000256" key="1">
    <source>
        <dbReference type="ARBA" id="ARBA00022729"/>
    </source>
</evidence>
<accession>A0A3B1B4X8</accession>
<dbReference type="InterPro" id="IPR029052">
    <property type="entry name" value="Metallo-depent_PP-like"/>
</dbReference>
<keyword evidence="2" id="KW-1133">Transmembrane helix</keyword>
<name>A0A3B1B4X8_9ZZZZ</name>
<keyword evidence="2" id="KW-0812">Transmembrane</keyword>
<feature type="transmembrane region" description="Helical" evidence="2">
    <location>
        <begin position="12"/>
        <end position="30"/>
    </location>
</feature>
<dbReference type="PANTHER" id="PTHR45867">
    <property type="entry name" value="PURPLE ACID PHOSPHATASE"/>
    <property type="match status" value="1"/>
</dbReference>
<proteinExistence type="predicted"/>
<dbReference type="GO" id="GO:0046872">
    <property type="term" value="F:metal ion binding"/>
    <property type="evidence" value="ECO:0007669"/>
    <property type="project" value="InterPro"/>
</dbReference>
<feature type="domain" description="Calcineurin-like phosphoesterase" evidence="3">
    <location>
        <begin position="139"/>
        <end position="342"/>
    </location>
</feature>
<feature type="domain" description="Purple acid phosphatase N-terminal" evidence="4">
    <location>
        <begin position="51"/>
        <end position="128"/>
    </location>
</feature>
<dbReference type="InterPro" id="IPR015914">
    <property type="entry name" value="PAPs_N"/>
</dbReference>
<evidence type="ECO:0000259" key="4">
    <source>
        <dbReference type="Pfam" id="PF16656"/>
    </source>
</evidence>
<dbReference type="AlphaFoldDB" id="A0A3B1B4X8"/>
<keyword evidence="1" id="KW-0732">Signal</keyword>
<dbReference type="PANTHER" id="PTHR45867:SF3">
    <property type="entry name" value="ACID PHOSPHATASE TYPE 7"/>
    <property type="match status" value="1"/>
</dbReference>
<dbReference type="Pfam" id="PF16656">
    <property type="entry name" value="Pur_ac_phosph_N"/>
    <property type="match status" value="1"/>
</dbReference>
<dbReference type="Gene3D" id="3.60.21.10">
    <property type="match status" value="1"/>
</dbReference>